<evidence type="ECO:0000256" key="4">
    <source>
        <dbReference type="SAM" id="MobiDB-lite"/>
    </source>
</evidence>
<comment type="similarity">
    <text evidence="2">Belongs to the eukaryotic/archaeal RNase P protein component 3 family.</text>
</comment>
<evidence type="ECO:0000256" key="1">
    <source>
        <dbReference type="ARBA" id="ARBA00004123"/>
    </source>
</evidence>
<protein>
    <submittedName>
        <fullName evidence="5">PHP domain-like protein</fullName>
    </submittedName>
</protein>
<feature type="region of interest" description="Disordered" evidence="4">
    <location>
        <begin position="1"/>
        <end position="32"/>
    </location>
</feature>
<reference evidence="5 6" key="1">
    <citation type="journal article" date="2021" name="Environ. Microbiol.">
        <title>Gene family expansions and transcriptome signatures uncover fungal adaptations to wood decay.</title>
        <authorList>
            <person name="Hage H."/>
            <person name="Miyauchi S."/>
            <person name="Viragh M."/>
            <person name="Drula E."/>
            <person name="Min B."/>
            <person name="Chaduli D."/>
            <person name="Navarro D."/>
            <person name="Favel A."/>
            <person name="Norest M."/>
            <person name="Lesage-Meessen L."/>
            <person name="Balint B."/>
            <person name="Merenyi Z."/>
            <person name="de Eugenio L."/>
            <person name="Morin E."/>
            <person name="Martinez A.T."/>
            <person name="Baldrian P."/>
            <person name="Stursova M."/>
            <person name="Martinez M.J."/>
            <person name="Novotny C."/>
            <person name="Magnuson J.K."/>
            <person name="Spatafora J.W."/>
            <person name="Maurice S."/>
            <person name="Pangilinan J."/>
            <person name="Andreopoulos W."/>
            <person name="LaButti K."/>
            <person name="Hundley H."/>
            <person name="Na H."/>
            <person name="Kuo A."/>
            <person name="Barry K."/>
            <person name="Lipzen A."/>
            <person name="Henrissat B."/>
            <person name="Riley R."/>
            <person name="Ahrendt S."/>
            <person name="Nagy L.G."/>
            <person name="Grigoriev I.V."/>
            <person name="Martin F."/>
            <person name="Rosso M.N."/>
        </authorList>
    </citation>
    <scope>NUCLEOTIDE SEQUENCE [LARGE SCALE GENOMIC DNA]</scope>
    <source>
        <strain evidence="5 6">CIRM-BRFM 1785</strain>
    </source>
</reference>
<accession>A0ABQ8KJM8</accession>
<evidence type="ECO:0000256" key="3">
    <source>
        <dbReference type="ARBA" id="ARBA00022694"/>
    </source>
</evidence>
<keyword evidence="6" id="KW-1185">Reference proteome</keyword>
<dbReference type="InterPro" id="IPR016195">
    <property type="entry name" value="Pol/histidinol_Pase-like"/>
</dbReference>
<feature type="region of interest" description="Disordered" evidence="4">
    <location>
        <begin position="295"/>
        <end position="314"/>
    </location>
</feature>
<dbReference type="GeneID" id="72009515"/>
<dbReference type="Pfam" id="PF01876">
    <property type="entry name" value="RNase_P_p30"/>
    <property type="match status" value="1"/>
</dbReference>
<dbReference type="Proteomes" id="UP000814176">
    <property type="component" value="Unassembled WGS sequence"/>
</dbReference>
<dbReference type="RefSeq" id="XP_047780084.1">
    <property type="nucleotide sequence ID" value="XM_047928783.1"/>
</dbReference>
<feature type="compositionally biased region" description="Polar residues" evidence="4">
    <location>
        <begin position="331"/>
        <end position="341"/>
    </location>
</feature>
<gene>
    <name evidence="5" type="ORF">C8Q71DRAFT_899144</name>
</gene>
<feature type="compositionally biased region" description="Low complexity" evidence="4">
    <location>
        <begin position="12"/>
        <end position="32"/>
    </location>
</feature>
<comment type="subcellular location">
    <subcellularLocation>
        <location evidence="1">Nucleus</location>
    </subcellularLocation>
</comment>
<sequence>MFIDLNVPAPTPSSQLGQSQSKKGKGKQPAAPATVTFAPGQISSLENRIDLLVHLGYTVLALNQTIQTKLEPKNHVNILDPLLAQLRERSGLVLLKRLTIVLDEGSEKGFGLTTQNTPLVASYDILSLLPTTQNSLSLACLTHTLPSPLTTHIIALPLAAPRLPFRLKHTLIRTALKNGAVFELSYGGALGADADPSSGMGEGGAGAKRNWWANAREVVRVTKGKGVLVSGGIVNDADLRGARDVANLMTVLGLSPDAAHHAATKIPQSLILRAQTRRTYRAVLSEPKVVFPHAQTTQPGASAPAPQPAQAVDPPVQAVAVTDPIPVTDMPEQSTEMTAKNVNGKRQRDESTAPSKNAGHTADVDKDGAGRKRKKTKTKDGGP</sequence>
<dbReference type="EMBL" id="JADCUA010000008">
    <property type="protein sequence ID" value="KAH9838046.1"/>
    <property type="molecule type" value="Genomic_DNA"/>
</dbReference>
<evidence type="ECO:0000313" key="5">
    <source>
        <dbReference type="EMBL" id="KAH9838046.1"/>
    </source>
</evidence>
<feature type="region of interest" description="Disordered" evidence="4">
    <location>
        <begin position="326"/>
        <end position="383"/>
    </location>
</feature>
<evidence type="ECO:0000313" key="6">
    <source>
        <dbReference type="Proteomes" id="UP000814176"/>
    </source>
</evidence>
<keyword evidence="3" id="KW-0819">tRNA processing</keyword>
<dbReference type="SUPFAM" id="SSF89550">
    <property type="entry name" value="PHP domain-like"/>
    <property type="match status" value="1"/>
</dbReference>
<evidence type="ECO:0000256" key="2">
    <source>
        <dbReference type="ARBA" id="ARBA00007331"/>
    </source>
</evidence>
<dbReference type="Gene3D" id="3.20.20.140">
    <property type="entry name" value="Metal-dependent hydrolases"/>
    <property type="match status" value="1"/>
</dbReference>
<comment type="caution">
    <text evidence="5">The sequence shown here is derived from an EMBL/GenBank/DDBJ whole genome shotgun (WGS) entry which is preliminary data.</text>
</comment>
<organism evidence="5 6">
    <name type="scientific">Rhodofomes roseus</name>
    <dbReference type="NCBI Taxonomy" id="34475"/>
    <lineage>
        <taxon>Eukaryota</taxon>
        <taxon>Fungi</taxon>
        <taxon>Dikarya</taxon>
        <taxon>Basidiomycota</taxon>
        <taxon>Agaricomycotina</taxon>
        <taxon>Agaricomycetes</taxon>
        <taxon>Polyporales</taxon>
        <taxon>Rhodofomes</taxon>
    </lineage>
</organism>
<dbReference type="PANTHER" id="PTHR13031:SF0">
    <property type="entry name" value="RIBONUCLEASE P PROTEIN SUBUNIT P30"/>
    <property type="match status" value="1"/>
</dbReference>
<dbReference type="PANTHER" id="PTHR13031">
    <property type="entry name" value="RIBONUCLEASE P SUBUNIT P30"/>
    <property type="match status" value="1"/>
</dbReference>
<dbReference type="InterPro" id="IPR002738">
    <property type="entry name" value="RNase_P_p30"/>
</dbReference>
<proteinExistence type="inferred from homology"/>
<name>A0ABQ8KJM8_9APHY</name>